<accession>U1L817</accession>
<reference evidence="1 2" key="1">
    <citation type="journal article" date="2013" name="Genome Announc.">
        <title>First draft genome sequence from a member of the genus agrococcus, isolated from modern microbialites.</title>
        <authorList>
            <person name="White R.A.III."/>
            <person name="Grassa C.J."/>
            <person name="Suttle C.A."/>
        </authorList>
    </citation>
    <scope>NUCLEOTIDE SEQUENCE [LARGE SCALE GENOMIC DNA]</scope>
    <source>
        <strain evidence="1 2">RW1</strain>
    </source>
</reference>
<organism evidence="1 2">
    <name type="scientific">Agrococcus pavilionensis RW1</name>
    <dbReference type="NCBI Taxonomy" id="1330458"/>
    <lineage>
        <taxon>Bacteria</taxon>
        <taxon>Bacillati</taxon>
        <taxon>Actinomycetota</taxon>
        <taxon>Actinomycetes</taxon>
        <taxon>Micrococcales</taxon>
        <taxon>Microbacteriaceae</taxon>
        <taxon>Agrococcus</taxon>
    </lineage>
</organism>
<proteinExistence type="predicted"/>
<evidence type="ECO:0000313" key="1">
    <source>
        <dbReference type="EMBL" id="ERG63053.1"/>
    </source>
</evidence>
<dbReference type="AlphaFoldDB" id="U1L817"/>
<keyword evidence="2" id="KW-1185">Reference proteome</keyword>
<evidence type="ECO:0000313" key="2">
    <source>
        <dbReference type="Proteomes" id="UP000016462"/>
    </source>
</evidence>
<name>U1L817_9MICO</name>
<sequence length="31" mass="3595">MPKREDHPVTMPIAVINDSFVMAQILTRPMR</sequence>
<gene>
    <name evidence="1" type="ORF">L332_01085</name>
</gene>
<dbReference type="Proteomes" id="UP000016462">
    <property type="component" value="Unassembled WGS sequence"/>
</dbReference>
<dbReference type="EMBL" id="ASHR01000041">
    <property type="protein sequence ID" value="ERG63053.1"/>
    <property type="molecule type" value="Genomic_DNA"/>
</dbReference>
<protein>
    <submittedName>
        <fullName evidence="1">Uncharacterized protein</fullName>
    </submittedName>
</protein>
<comment type="caution">
    <text evidence="1">The sequence shown here is derived from an EMBL/GenBank/DDBJ whole genome shotgun (WGS) entry which is preliminary data.</text>
</comment>